<organism evidence="1 2">
    <name type="scientific">Pistacia atlantica</name>
    <dbReference type="NCBI Taxonomy" id="434234"/>
    <lineage>
        <taxon>Eukaryota</taxon>
        <taxon>Viridiplantae</taxon>
        <taxon>Streptophyta</taxon>
        <taxon>Embryophyta</taxon>
        <taxon>Tracheophyta</taxon>
        <taxon>Spermatophyta</taxon>
        <taxon>Magnoliopsida</taxon>
        <taxon>eudicotyledons</taxon>
        <taxon>Gunneridae</taxon>
        <taxon>Pentapetalae</taxon>
        <taxon>rosids</taxon>
        <taxon>malvids</taxon>
        <taxon>Sapindales</taxon>
        <taxon>Anacardiaceae</taxon>
        <taxon>Pistacia</taxon>
    </lineage>
</organism>
<comment type="caution">
    <text evidence="1">The sequence shown here is derived from an EMBL/GenBank/DDBJ whole genome shotgun (WGS) entry which is preliminary data.</text>
</comment>
<sequence>MALPLELEYGEVESLSDSISIQMPHENNDLVAEWHFRGYVRQSWHTRVPIVALIPPQSFVGHGATNDVHIQVEDPLAVADESPEKEPLLHDHRALTETLLTIAAQGGLALFAARVSNTGGYNSSNYSRNATGCVATVYGFLAVMGTVLLEHLTLVIIGIACVASLPAVAVFMKSARSFGA</sequence>
<proteinExistence type="predicted"/>
<evidence type="ECO:0000313" key="1">
    <source>
        <dbReference type="EMBL" id="KAJ0082393.1"/>
    </source>
</evidence>
<gene>
    <name evidence="1" type="ORF">Patl1_09945</name>
</gene>
<evidence type="ECO:0000313" key="2">
    <source>
        <dbReference type="Proteomes" id="UP001164250"/>
    </source>
</evidence>
<name>A0ACC1A8P9_9ROSI</name>
<accession>A0ACC1A8P9</accession>
<protein>
    <submittedName>
        <fullName evidence="1">Uncharacterized protein</fullName>
    </submittedName>
</protein>
<reference evidence="2" key="1">
    <citation type="journal article" date="2023" name="G3 (Bethesda)">
        <title>Genome assembly and association tests identify interacting loci associated with vigor, precocity, and sex in interspecific pistachio rootstocks.</title>
        <authorList>
            <person name="Palmer W."/>
            <person name="Jacygrad E."/>
            <person name="Sagayaradj S."/>
            <person name="Cavanaugh K."/>
            <person name="Han R."/>
            <person name="Bertier L."/>
            <person name="Beede B."/>
            <person name="Kafkas S."/>
            <person name="Golino D."/>
            <person name="Preece J."/>
            <person name="Michelmore R."/>
        </authorList>
    </citation>
    <scope>NUCLEOTIDE SEQUENCE [LARGE SCALE GENOMIC DNA]</scope>
</reference>
<dbReference type="Proteomes" id="UP001164250">
    <property type="component" value="Chromosome 12"/>
</dbReference>
<keyword evidence="2" id="KW-1185">Reference proteome</keyword>
<dbReference type="EMBL" id="CM047908">
    <property type="protein sequence ID" value="KAJ0082393.1"/>
    <property type="molecule type" value="Genomic_DNA"/>
</dbReference>